<name>A0AAV9X1C5_9PEZI</name>
<dbReference type="SUPFAM" id="SSF81383">
    <property type="entry name" value="F-box domain"/>
    <property type="match status" value="1"/>
</dbReference>
<dbReference type="InterPro" id="IPR001810">
    <property type="entry name" value="F-box_dom"/>
</dbReference>
<dbReference type="Pfam" id="PF00646">
    <property type="entry name" value="F-box"/>
    <property type="match status" value="1"/>
</dbReference>
<comment type="caution">
    <text evidence="2">The sequence shown here is derived from an EMBL/GenBank/DDBJ whole genome shotgun (WGS) entry which is preliminary data.</text>
</comment>
<dbReference type="AlphaFoldDB" id="A0AAV9X1C5"/>
<evidence type="ECO:0000313" key="2">
    <source>
        <dbReference type="EMBL" id="KAK6527474.1"/>
    </source>
</evidence>
<keyword evidence="3" id="KW-1185">Reference proteome</keyword>
<protein>
    <recommendedName>
        <fullName evidence="1">F-box domain-containing protein</fullName>
    </recommendedName>
</protein>
<dbReference type="SUPFAM" id="SSF52047">
    <property type="entry name" value="RNI-like"/>
    <property type="match status" value="1"/>
</dbReference>
<feature type="domain" description="F-box" evidence="1">
    <location>
        <begin position="1"/>
        <end position="45"/>
    </location>
</feature>
<sequence>MAKITNLPVEIISEIIRNSSTLDYHNLKQTCRLFYNIASQCYPRLCILKIDAVDHSDWKLVRSLLKTPKLANEIREIRMEWYRRDVNRLEETTTMQWEWTAEEEAKIKEIAISTKLFSADDKETAHGGIYPHTLNAILGGINSESLLPLLLCLTPSLETLDLGTAAPEVIEYEHHFGDDARDALQLIVSCLKEEDRDQYFVPENARHFFDNEGYEPTEPEETIEFDELYRDYIAETLDQVLELHAPFRKADATGRPLFFYHCFDRKGRFLPALINLKHLKIEGDHNMPNFYGGEATAVLFYLPNIETIRMSNCYSPDVFEGVILRMIGSPEGAKARNLKRLEISGTYVEFEDLKYLAKSTSSLEHVHIHVPPNFNSRRLDVEELGKIFLANNKATLTRKKILITDQSESSWGDGDFEQFW</sequence>
<gene>
    <name evidence="2" type="ORF">TWF694_004462</name>
</gene>
<dbReference type="Proteomes" id="UP001365542">
    <property type="component" value="Unassembled WGS sequence"/>
</dbReference>
<dbReference type="CDD" id="cd09917">
    <property type="entry name" value="F-box_SF"/>
    <property type="match status" value="1"/>
</dbReference>
<reference evidence="2 3" key="1">
    <citation type="submission" date="2019-10" db="EMBL/GenBank/DDBJ databases">
        <authorList>
            <person name="Palmer J.M."/>
        </authorList>
    </citation>
    <scope>NUCLEOTIDE SEQUENCE [LARGE SCALE GENOMIC DNA]</scope>
    <source>
        <strain evidence="2 3">TWF694</strain>
    </source>
</reference>
<evidence type="ECO:0000313" key="3">
    <source>
        <dbReference type="Proteomes" id="UP001365542"/>
    </source>
</evidence>
<accession>A0AAV9X1C5</accession>
<dbReference type="EMBL" id="JAVHJO010000015">
    <property type="protein sequence ID" value="KAK6527474.1"/>
    <property type="molecule type" value="Genomic_DNA"/>
</dbReference>
<dbReference type="InterPro" id="IPR036047">
    <property type="entry name" value="F-box-like_dom_sf"/>
</dbReference>
<dbReference type="PROSITE" id="PS50181">
    <property type="entry name" value="FBOX"/>
    <property type="match status" value="1"/>
</dbReference>
<dbReference type="SMART" id="SM00256">
    <property type="entry name" value="FBOX"/>
    <property type="match status" value="1"/>
</dbReference>
<proteinExistence type="predicted"/>
<evidence type="ECO:0000259" key="1">
    <source>
        <dbReference type="PROSITE" id="PS50181"/>
    </source>
</evidence>
<organism evidence="2 3">
    <name type="scientific">Orbilia ellipsospora</name>
    <dbReference type="NCBI Taxonomy" id="2528407"/>
    <lineage>
        <taxon>Eukaryota</taxon>
        <taxon>Fungi</taxon>
        <taxon>Dikarya</taxon>
        <taxon>Ascomycota</taxon>
        <taxon>Pezizomycotina</taxon>
        <taxon>Orbiliomycetes</taxon>
        <taxon>Orbiliales</taxon>
        <taxon>Orbiliaceae</taxon>
        <taxon>Orbilia</taxon>
    </lineage>
</organism>